<dbReference type="AlphaFoldDB" id="A0A814WYJ4"/>
<gene>
    <name evidence="1" type="ORF">EDS130_LOCUS25759</name>
    <name evidence="2" type="ORF">XAT740_LOCUS37167</name>
</gene>
<comment type="caution">
    <text evidence="1">The sequence shown here is derived from an EMBL/GenBank/DDBJ whole genome shotgun (WGS) entry which is preliminary data.</text>
</comment>
<evidence type="ECO:0000313" key="3">
    <source>
        <dbReference type="Proteomes" id="UP000663828"/>
    </source>
</evidence>
<evidence type="ECO:0000313" key="1">
    <source>
        <dbReference type="EMBL" id="CAF1208539.1"/>
    </source>
</evidence>
<proteinExistence type="predicted"/>
<reference evidence="1" key="1">
    <citation type="submission" date="2021-02" db="EMBL/GenBank/DDBJ databases">
        <authorList>
            <person name="Nowell W R."/>
        </authorList>
    </citation>
    <scope>NUCLEOTIDE SEQUENCE</scope>
</reference>
<dbReference type="Proteomes" id="UP000663852">
    <property type="component" value="Unassembled WGS sequence"/>
</dbReference>
<keyword evidence="3" id="KW-1185">Reference proteome</keyword>
<sequence length="97" mass="10194">MSRTPVNRLGKDNRVRAEAREIASELGYESGGVGLGYGGPRVRAIFIPCPPQYGMGGQQYPPGGMGGMGNFGGYGGGIPAVPNRPFVTANEVVYNQF</sequence>
<name>A0A814WYJ4_ADIRI</name>
<dbReference type="Proteomes" id="UP000663828">
    <property type="component" value="Unassembled WGS sequence"/>
</dbReference>
<evidence type="ECO:0000313" key="2">
    <source>
        <dbReference type="EMBL" id="CAF1456223.1"/>
    </source>
</evidence>
<evidence type="ECO:0000313" key="4">
    <source>
        <dbReference type="Proteomes" id="UP000663852"/>
    </source>
</evidence>
<dbReference type="EMBL" id="CAJNOR010003882">
    <property type="protein sequence ID" value="CAF1456223.1"/>
    <property type="molecule type" value="Genomic_DNA"/>
</dbReference>
<dbReference type="EMBL" id="CAJNOJ010000153">
    <property type="protein sequence ID" value="CAF1208539.1"/>
    <property type="molecule type" value="Genomic_DNA"/>
</dbReference>
<protein>
    <submittedName>
        <fullName evidence="1">Uncharacterized protein</fullName>
    </submittedName>
</protein>
<accession>A0A814WYJ4</accession>
<organism evidence="1 4">
    <name type="scientific">Adineta ricciae</name>
    <name type="common">Rotifer</name>
    <dbReference type="NCBI Taxonomy" id="249248"/>
    <lineage>
        <taxon>Eukaryota</taxon>
        <taxon>Metazoa</taxon>
        <taxon>Spiralia</taxon>
        <taxon>Gnathifera</taxon>
        <taxon>Rotifera</taxon>
        <taxon>Eurotatoria</taxon>
        <taxon>Bdelloidea</taxon>
        <taxon>Adinetida</taxon>
        <taxon>Adinetidae</taxon>
        <taxon>Adineta</taxon>
    </lineage>
</organism>